<evidence type="ECO:0000256" key="4">
    <source>
        <dbReference type="ARBA" id="ARBA00022989"/>
    </source>
</evidence>
<dbReference type="AlphaFoldDB" id="A0A1S8T7F0"/>
<dbReference type="EMBL" id="LZZM01000211">
    <property type="protein sequence ID" value="OOM73730.1"/>
    <property type="molecule type" value="Genomic_DNA"/>
</dbReference>
<dbReference type="InterPro" id="IPR050539">
    <property type="entry name" value="ThrE_Dicarb/AminoAcid_Exp"/>
</dbReference>
<dbReference type="GO" id="GO:0022857">
    <property type="term" value="F:transmembrane transporter activity"/>
    <property type="evidence" value="ECO:0007669"/>
    <property type="project" value="InterPro"/>
</dbReference>
<evidence type="ECO:0000256" key="1">
    <source>
        <dbReference type="ARBA" id="ARBA00004651"/>
    </source>
</evidence>
<feature type="transmembrane region" description="Helical" evidence="7">
    <location>
        <begin position="229"/>
        <end position="248"/>
    </location>
</feature>
<dbReference type="GO" id="GO:0015744">
    <property type="term" value="P:succinate transport"/>
    <property type="evidence" value="ECO:0007669"/>
    <property type="project" value="TreeGrafter"/>
</dbReference>
<dbReference type="Pfam" id="PF06738">
    <property type="entry name" value="ThrE"/>
    <property type="match status" value="1"/>
</dbReference>
<dbReference type="OrthoDB" id="9813917at2"/>
<evidence type="ECO:0000256" key="5">
    <source>
        <dbReference type="ARBA" id="ARBA00023136"/>
    </source>
</evidence>
<feature type="domain" description="Threonine/serine exporter-like N-terminal" evidence="8">
    <location>
        <begin position="8"/>
        <end position="245"/>
    </location>
</feature>
<comment type="subcellular location">
    <subcellularLocation>
        <location evidence="1">Cell membrane</location>
        <topology evidence="1">Multi-pass membrane protein</topology>
    </subcellularLocation>
</comment>
<evidence type="ECO:0000313" key="9">
    <source>
        <dbReference type="EMBL" id="OOM73730.1"/>
    </source>
</evidence>
<name>A0A1S8T7F0_9CLOT</name>
<evidence type="ECO:0000256" key="2">
    <source>
        <dbReference type="ARBA" id="ARBA00022475"/>
    </source>
</evidence>
<comment type="caution">
    <text evidence="9">The sequence shown here is derived from an EMBL/GenBank/DDBJ whole genome shotgun (WGS) entry which is preliminary data.</text>
</comment>
<evidence type="ECO:0000256" key="7">
    <source>
        <dbReference type="SAM" id="Phobius"/>
    </source>
</evidence>
<feature type="transmembrane region" description="Helical" evidence="7">
    <location>
        <begin position="126"/>
        <end position="153"/>
    </location>
</feature>
<comment type="similarity">
    <text evidence="6">Belongs to the ThrE exporter (TC 2.A.79) family.</text>
</comment>
<keyword evidence="3 7" id="KW-0812">Transmembrane</keyword>
<dbReference type="InterPro" id="IPR010619">
    <property type="entry name" value="ThrE-like_N"/>
</dbReference>
<evidence type="ECO:0000256" key="6">
    <source>
        <dbReference type="ARBA" id="ARBA00034125"/>
    </source>
</evidence>
<dbReference type="PANTHER" id="PTHR34390">
    <property type="entry name" value="UPF0442 PROTEIN YJJB-RELATED"/>
    <property type="match status" value="1"/>
</dbReference>
<dbReference type="GO" id="GO:0005886">
    <property type="term" value="C:plasma membrane"/>
    <property type="evidence" value="ECO:0007669"/>
    <property type="project" value="UniProtKB-SubCell"/>
</dbReference>
<keyword evidence="5 7" id="KW-0472">Membrane</keyword>
<proteinExistence type="inferred from homology"/>
<reference evidence="9 10" key="1">
    <citation type="submission" date="2016-05" db="EMBL/GenBank/DDBJ databases">
        <title>Microbial solvent formation.</title>
        <authorList>
            <person name="Poehlein A."/>
            <person name="Montoya Solano J.D."/>
            <person name="Flitsch S."/>
            <person name="Krabben P."/>
            <person name="Duerre P."/>
            <person name="Daniel R."/>
        </authorList>
    </citation>
    <scope>NUCLEOTIDE SEQUENCE [LARGE SCALE GENOMIC DNA]</scope>
    <source>
        <strain evidence="9 10">DSM 2619</strain>
    </source>
</reference>
<sequence>MEIKNVIDIALTTGEILLANGAENYRIEETVSKICSSYNLVGECIAMSNGILLLIEDSHGEKTTSMKKVKDKHVDLYRIELINSFSRNLQTNPLSYEDAKKHLDKIKDAPNFTMNVRTLAACMTGFIYTLFFNGSILDGIASSIICLITYILFEKISQLGFFQFLEFYLAGVLIGGASIFSHLIIPTINQHNVITGAIMILLPGVVLTNGIKDVLCGDFSAGISKFCEAMIVITAVGVGIGTSLFIGLKGI</sequence>
<accession>A0A1S8T7F0</accession>
<keyword evidence="2" id="KW-1003">Cell membrane</keyword>
<evidence type="ECO:0000313" key="10">
    <source>
        <dbReference type="Proteomes" id="UP000190890"/>
    </source>
</evidence>
<evidence type="ECO:0000256" key="3">
    <source>
        <dbReference type="ARBA" id="ARBA00022692"/>
    </source>
</evidence>
<dbReference type="Proteomes" id="UP000190890">
    <property type="component" value="Unassembled WGS sequence"/>
</dbReference>
<keyword evidence="4 7" id="KW-1133">Transmembrane helix</keyword>
<keyword evidence="10" id="KW-1185">Reference proteome</keyword>
<feature type="transmembrane region" description="Helical" evidence="7">
    <location>
        <begin position="165"/>
        <end position="185"/>
    </location>
</feature>
<dbReference type="RefSeq" id="WP_077849309.1">
    <property type="nucleotide sequence ID" value="NZ_LZZM01000211.1"/>
</dbReference>
<dbReference type="PANTHER" id="PTHR34390:SF2">
    <property type="entry name" value="SUCCINATE TRANSPORTER SUBUNIT YJJP-RELATED"/>
    <property type="match status" value="1"/>
</dbReference>
<organism evidence="9 10">
    <name type="scientific">Clostridium puniceum</name>
    <dbReference type="NCBI Taxonomy" id="29367"/>
    <lineage>
        <taxon>Bacteria</taxon>
        <taxon>Bacillati</taxon>
        <taxon>Bacillota</taxon>
        <taxon>Clostridia</taxon>
        <taxon>Eubacteriales</taxon>
        <taxon>Clostridiaceae</taxon>
        <taxon>Clostridium</taxon>
    </lineage>
</organism>
<gene>
    <name evidence="9" type="primary">yjjP_2</name>
    <name evidence="9" type="ORF">CLPUN_43640</name>
</gene>
<evidence type="ECO:0000259" key="8">
    <source>
        <dbReference type="Pfam" id="PF06738"/>
    </source>
</evidence>
<feature type="transmembrane region" description="Helical" evidence="7">
    <location>
        <begin position="191"/>
        <end position="208"/>
    </location>
</feature>
<dbReference type="STRING" id="29367.CLPUN_43640"/>
<protein>
    <submittedName>
        <fullName evidence="9">Inner membrane protein YjjP</fullName>
    </submittedName>
</protein>